<proteinExistence type="inferred from homology"/>
<evidence type="ECO:0000256" key="18">
    <source>
        <dbReference type="SAM" id="MobiDB-lite"/>
    </source>
</evidence>
<comment type="caution">
    <text evidence="21">The sequence shown here is derived from an EMBL/GenBank/DDBJ whole genome shotgun (WGS) entry which is preliminary data.</text>
</comment>
<keyword evidence="9" id="KW-0418">Kinase</keyword>
<dbReference type="FunFam" id="1.10.510.10:FF:000080">
    <property type="entry name" value="Putative activated CDC42 kinase 1"/>
    <property type="match status" value="1"/>
</dbReference>
<dbReference type="EMBL" id="WNYA01036181">
    <property type="protein sequence ID" value="KAG8536932.1"/>
    <property type="molecule type" value="Genomic_DNA"/>
</dbReference>
<keyword evidence="13" id="KW-0968">Cytoplasmic vesicle</keyword>
<dbReference type="GO" id="GO:0005524">
    <property type="term" value="F:ATP binding"/>
    <property type="evidence" value="ECO:0007669"/>
    <property type="project" value="UniProtKB-UniRule"/>
</dbReference>
<dbReference type="PROSITE" id="PS50002">
    <property type="entry name" value="SH3"/>
    <property type="match status" value="1"/>
</dbReference>
<comment type="subcellular location">
    <subcellularLocation>
        <location evidence="2">Cytoplasmic vesicle</location>
        <location evidence="2">Clathrin-coated vesicle</location>
    </subcellularLocation>
</comment>
<evidence type="ECO:0000256" key="2">
    <source>
        <dbReference type="ARBA" id="ARBA00004132"/>
    </source>
</evidence>
<dbReference type="SUPFAM" id="SSF50044">
    <property type="entry name" value="SH3-domain"/>
    <property type="match status" value="1"/>
</dbReference>
<dbReference type="FunFam" id="3.30.200.20:FF:000107">
    <property type="entry name" value="Putative activated CDC42 kinase 1"/>
    <property type="match status" value="1"/>
</dbReference>
<dbReference type="InterPro" id="IPR001452">
    <property type="entry name" value="SH3_domain"/>
</dbReference>
<evidence type="ECO:0000259" key="20">
    <source>
        <dbReference type="PROSITE" id="PS50011"/>
    </source>
</evidence>
<dbReference type="InterPro" id="IPR001245">
    <property type="entry name" value="Ser-Thr/Tyr_kinase_cat_dom"/>
</dbReference>
<dbReference type="Proteomes" id="UP000824782">
    <property type="component" value="Unassembled WGS sequence"/>
</dbReference>
<evidence type="ECO:0008006" key="23">
    <source>
        <dbReference type="Google" id="ProtNLM"/>
    </source>
</evidence>
<evidence type="ECO:0000256" key="15">
    <source>
        <dbReference type="ARBA" id="ARBA00060742"/>
    </source>
</evidence>
<comment type="cofactor">
    <cofactor evidence="1">
        <name>Mg(2+)</name>
        <dbReference type="ChEBI" id="CHEBI:18420"/>
    </cofactor>
</comment>
<keyword evidence="4" id="KW-0963">Cytoplasm</keyword>
<keyword evidence="8 17" id="KW-0547">Nucleotide-binding</keyword>
<feature type="domain" description="SH3" evidence="19">
    <location>
        <begin position="357"/>
        <end position="417"/>
    </location>
</feature>
<feature type="region of interest" description="Disordered" evidence="18">
    <location>
        <begin position="49"/>
        <end position="82"/>
    </location>
</feature>
<dbReference type="GO" id="GO:0004713">
    <property type="term" value="F:protein tyrosine kinase activity"/>
    <property type="evidence" value="ECO:0007669"/>
    <property type="project" value="UniProtKB-KW"/>
</dbReference>
<evidence type="ECO:0000313" key="21">
    <source>
        <dbReference type="EMBL" id="KAG8536932.1"/>
    </source>
</evidence>
<evidence type="ECO:0000256" key="14">
    <source>
        <dbReference type="ARBA" id="ARBA00047899"/>
    </source>
</evidence>
<evidence type="ECO:0000313" key="22">
    <source>
        <dbReference type="Proteomes" id="UP000824782"/>
    </source>
</evidence>
<keyword evidence="10 17" id="KW-0067">ATP-binding</keyword>
<protein>
    <recommendedName>
        <fullName evidence="23">Protein kinase domain-containing protein</fullName>
    </recommendedName>
</protein>
<evidence type="ECO:0000256" key="4">
    <source>
        <dbReference type="ARBA" id="ARBA00022490"/>
    </source>
</evidence>
<dbReference type="PROSITE" id="PS00107">
    <property type="entry name" value="PROTEIN_KINASE_ATP"/>
    <property type="match status" value="1"/>
</dbReference>
<accession>A0AAV6YII8</accession>
<dbReference type="PROSITE" id="PS50011">
    <property type="entry name" value="PROTEIN_KINASE_DOM"/>
    <property type="match status" value="1"/>
</dbReference>
<gene>
    <name evidence="21" type="ORF">GDO81_025411</name>
</gene>
<name>A0AAV6YII8_ENGPU</name>
<keyword evidence="3 16" id="KW-0728">SH3 domain</keyword>
<dbReference type="GO" id="GO:0030136">
    <property type="term" value="C:clathrin-coated vesicle"/>
    <property type="evidence" value="ECO:0007669"/>
    <property type="project" value="UniProtKB-SubCell"/>
</dbReference>
<keyword evidence="5" id="KW-0723">Serine/threonine-protein kinase</keyword>
<dbReference type="InterPro" id="IPR020635">
    <property type="entry name" value="Tyr_kinase_cat_dom"/>
</dbReference>
<comment type="similarity">
    <text evidence="15">Belongs to the protein kinase superfamily. Tyr protein kinase family.</text>
</comment>
<evidence type="ECO:0000256" key="1">
    <source>
        <dbReference type="ARBA" id="ARBA00001946"/>
    </source>
</evidence>
<dbReference type="PROSITE" id="PS00109">
    <property type="entry name" value="PROTEIN_KINASE_TYR"/>
    <property type="match status" value="1"/>
</dbReference>
<keyword evidence="22" id="KW-1185">Reference proteome</keyword>
<evidence type="ECO:0000256" key="11">
    <source>
        <dbReference type="ARBA" id="ARBA00022842"/>
    </source>
</evidence>
<reference evidence="21" key="1">
    <citation type="thesis" date="2020" institute="ProQuest LLC" country="789 East Eisenhower Parkway, Ann Arbor, MI, USA">
        <title>Comparative Genomics and Chromosome Evolution.</title>
        <authorList>
            <person name="Mudd A.B."/>
        </authorList>
    </citation>
    <scope>NUCLEOTIDE SEQUENCE</scope>
    <source>
        <strain evidence="21">237g6f4</strain>
        <tissue evidence="21">Blood</tissue>
    </source>
</reference>
<organism evidence="21 22">
    <name type="scientific">Engystomops pustulosus</name>
    <name type="common">Tungara frog</name>
    <name type="synonym">Physalaemus pustulosus</name>
    <dbReference type="NCBI Taxonomy" id="76066"/>
    <lineage>
        <taxon>Eukaryota</taxon>
        <taxon>Metazoa</taxon>
        <taxon>Chordata</taxon>
        <taxon>Craniata</taxon>
        <taxon>Vertebrata</taxon>
        <taxon>Euteleostomi</taxon>
        <taxon>Amphibia</taxon>
        <taxon>Batrachia</taxon>
        <taxon>Anura</taxon>
        <taxon>Neobatrachia</taxon>
        <taxon>Hyloidea</taxon>
        <taxon>Leptodactylidae</taxon>
        <taxon>Leiuperinae</taxon>
        <taxon>Engystomops</taxon>
    </lineage>
</organism>
<evidence type="ECO:0000256" key="13">
    <source>
        <dbReference type="ARBA" id="ARBA00023329"/>
    </source>
</evidence>
<evidence type="ECO:0000256" key="6">
    <source>
        <dbReference type="ARBA" id="ARBA00022679"/>
    </source>
</evidence>
<evidence type="ECO:0000256" key="9">
    <source>
        <dbReference type="ARBA" id="ARBA00022777"/>
    </source>
</evidence>
<keyword evidence="11" id="KW-0460">Magnesium</keyword>
<dbReference type="AlphaFoldDB" id="A0AAV6YII8"/>
<evidence type="ECO:0000256" key="3">
    <source>
        <dbReference type="ARBA" id="ARBA00022443"/>
    </source>
</evidence>
<dbReference type="InterPro" id="IPR000719">
    <property type="entry name" value="Prot_kinase_dom"/>
</dbReference>
<dbReference type="InterPro" id="IPR036028">
    <property type="entry name" value="SH3-like_dom_sf"/>
</dbReference>
<dbReference type="InterPro" id="IPR017441">
    <property type="entry name" value="Protein_kinase_ATP_BS"/>
</dbReference>
<dbReference type="CDD" id="cd05040">
    <property type="entry name" value="PTKc_Ack_like"/>
    <property type="match status" value="1"/>
</dbReference>
<evidence type="ECO:0000256" key="5">
    <source>
        <dbReference type="ARBA" id="ARBA00022527"/>
    </source>
</evidence>
<dbReference type="GO" id="GO:0004674">
    <property type="term" value="F:protein serine/threonine kinase activity"/>
    <property type="evidence" value="ECO:0007669"/>
    <property type="project" value="UniProtKB-KW"/>
</dbReference>
<evidence type="ECO:0000256" key="7">
    <source>
        <dbReference type="ARBA" id="ARBA00022723"/>
    </source>
</evidence>
<dbReference type="SUPFAM" id="SSF56112">
    <property type="entry name" value="Protein kinase-like (PK-like)"/>
    <property type="match status" value="1"/>
</dbReference>
<keyword evidence="12" id="KW-0829">Tyrosine-protein kinase</keyword>
<evidence type="ECO:0000256" key="16">
    <source>
        <dbReference type="PROSITE-ProRule" id="PRU00192"/>
    </source>
</evidence>
<dbReference type="InterPro" id="IPR008266">
    <property type="entry name" value="Tyr_kinase_AS"/>
</dbReference>
<dbReference type="InterPro" id="IPR050198">
    <property type="entry name" value="Non-receptor_tyrosine_kinases"/>
</dbReference>
<dbReference type="GO" id="GO:0046872">
    <property type="term" value="F:metal ion binding"/>
    <property type="evidence" value="ECO:0007669"/>
    <property type="project" value="UniProtKB-KW"/>
</dbReference>
<dbReference type="SMART" id="SM00219">
    <property type="entry name" value="TyrKc"/>
    <property type="match status" value="1"/>
</dbReference>
<dbReference type="Gene3D" id="1.10.510.10">
    <property type="entry name" value="Transferase(Phosphotransferase) domain 1"/>
    <property type="match status" value="1"/>
</dbReference>
<keyword evidence="6" id="KW-0808">Transferase</keyword>
<dbReference type="Gene3D" id="3.30.200.20">
    <property type="entry name" value="Phosphorylase Kinase, domain 1"/>
    <property type="match status" value="1"/>
</dbReference>
<comment type="catalytic activity">
    <reaction evidence="14">
        <text>L-threonyl-[protein] + ATP = O-phospho-L-threonyl-[protein] + ADP + H(+)</text>
        <dbReference type="Rhea" id="RHEA:46608"/>
        <dbReference type="Rhea" id="RHEA-COMP:11060"/>
        <dbReference type="Rhea" id="RHEA-COMP:11605"/>
        <dbReference type="ChEBI" id="CHEBI:15378"/>
        <dbReference type="ChEBI" id="CHEBI:30013"/>
        <dbReference type="ChEBI" id="CHEBI:30616"/>
        <dbReference type="ChEBI" id="CHEBI:61977"/>
        <dbReference type="ChEBI" id="CHEBI:456216"/>
        <dbReference type="EC" id="2.7.11.1"/>
    </reaction>
</comment>
<feature type="domain" description="Protein kinase" evidence="20">
    <location>
        <begin position="95"/>
        <end position="361"/>
    </location>
</feature>
<sequence>MICTGRVHPAPLSVLGESILPHDLPCSNDWTNVTLLSLTSFSSFLQMFSTRSPDSPDSPPYPDTIISPSSSSPSSAASRGDPDCSLKCLINERDLSMFERLGDGCFGVVRRGEWRIPGGRMVNVAVKSLRTDAGSDPDALLDFLQEVNSMYALDHPHLIRLYGVVLAQPLKMVTELAPLGSLHDTLRSRYGSFPLPLLWSYALQIASGMNYLESRKFIHRDLAARNILLTSEEVVKIGDFGLMRALNGHNDHYIMSAHRKIPFAWCSPESLKIGTFSHPSDVWMFGVTLWEMFTYGQEPWLGLSGRQILCKIDREGERLERPDDCPQGIYSIMMKCWAHKPEQRPNFSNLMTLIQEVRPLEVRILQDVMDPTLLRMEAGDVVTLIDAGPESQLWRGQNRRTLKVGAFPSSLVSSEDMAQTRSCVQLASSMSKLSVGETEADIE</sequence>
<evidence type="ECO:0000256" key="10">
    <source>
        <dbReference type="ARBA" id="ARBA00022840"/>
    </source>
</evidence>
<keyword evidence="7" id="KW-0479">Metal-binding</keyword>
<feature type="compositionally biased region" description="Low complexity" evidence="18">
    <location>
        <begin position="63"/>
        <end position="79"/>
    </location>
</feature>
<dbReference type="PANTHER" id="PTHR24418">
    <property type="entry name" value="TYROSINE-PROTEIN KINASE"/>
    <property type="match status" value="1"/>
</dbReference>
<dbReference type="Pfam" id="PF07714">
    <property type="entry name" value="PK_Tyr_Ser-Thr"/>
    <property type="match status" value="1"/>
</dbReference>
<dbReference type="InterPro" id="IPR011009">
    <property type="entry name" value="Kinase-like_dom_sf"/>
</dbReference>
<feature type="binding site" evidence="17">
    <location>
        <position position="127"/>
    </location>
    <ligand>
        <name>ATP</name>
        <dbReference type="ChEBI" id="CHEBI:30616"/>
    </ligand>
</feature>
<evidence type="ECO:0000256" key="12">
    <source>
        <dbReference type="ARBA" id="ARBA00023137"/>
    </source>
</evidence>
<evidence type="ECO:0000256" key="17">
    <source>
        <dbReference type="PROSITE-ProRule" id="PRU10141"/>
    </source>
</evidence>
<evidence type="ECO:0000259" key="19">
    <source>
        <dbReference type="PROSITE" id="PS50002"/>
    </source>
</evidence>
<dbReference type="PRINTS" id="PR00109">
    <property type="entry name" value="TYRKINASE"/>
</dbReference>
<evidence type="ECO:0000256" key="8">
    <source>
        <dbReference type="ARBA" id="ARBA00022741"/>
    </source>
</evidence>